<dbReference type="FunFam" id="3.40.50.720:FF:000173">
    <property type="entry name" value="3-oxoacyl-[acyl-carrier protein] reductase"/>
    <property type="match status" value="1"/>
</dbReference>
<dbReference type="SMART" id="SM00822">
    <property type="entry name" value="PKS_KR"/>
    <property type="match status" value="1"/>
</dbReference>
<dbReference type="AlphaFoldDB" id="A0A367ZSW1"/>
<dbReference type="InterPro" id="IPR002347">
    <property type="entry name" value="SDR_fam"/>
</dbReference>
<comment type="similarity">
    <text evidence="1">Belongs to the short-chain dehydrogenases/reductases (SDR) family.</text>
</comment>
<gene>
    <name evidence="4" type="ORF">OZSIB_2503</name>
</gene>
<evidence type="ECO:0000313" key="5">
    <source>
        <dbReference type="Proteomes" id="UP000252355"/>
    </source>
</evidence>
<feature type="domain" description="Ketoreductase" evidence="3">
    <location>
        <begin position="6"/>
        <end position="146"/>
    </location>
</feature>
<evidence type="ECO:0000313" key="4">
    <source>
        <dbReference type="EMBL" id="RCK81126.1"/>
    </source>
</evidence>
<name>A0A367ZSW1_9BACT</name>
<evidence type="ECO:0000256" key="1">
    <source>
        <dbReference type="ARBA" id="ARBA00006484"/>
    </source>
</evidence>
<sequence length="245" mass="26545">MLLQDRTAFVTGGSGAVGSAIVRTFVKEGARVAFSYRDHADRAQALVAELEAGGATVRAYPLDVLDGQAAQALDRQIEQEIGPVDILVNNAGLTQVMPFALIEEEDWDQVMDINVKGTFLVTKAFLRGMIRRQRGAIINLGSLAGMRILEVPVHYATAKSAIMGFTLSLAREVARYQIRVNAVIPGMLSAGVGLNVPDRQKEEYKRYCTLGRVGTPEEVADLVVFLASERSSYINAQGIYIDGGI</sequence>
<dbReference type="GO" id="GO:0016491">
    <property type="term" value="F:oxidoreductase activity"/>
    <property type="evidence" value="ECO:0007669"/>
    <property type="project" value="UniProtKB-KW"/>
</dbReference>
<dbReference type="InterPro" id="IPR050259">
    <property type="entry name" value="SDR"/>
</dbReference>
<dbReference type="PANTHER" id="PTHR42879">
    <property type="entry name" value="3-OXOACYL-(ACYL-CARRIER-PROTEIN) REDUCTASE"/>
    <property type="match status" value="1"/>
</dbReference>
<dbReference type="Pfam" id="PF13561">
    <property type="entry name" value="adh_short_C2"/>
    <property type="match status" value="1"/>
</dbReference>
<dbReference type="PRINTS" id="PR00081">
    <property type="entry name" value="GDHRDH"/>
</dbReference>
<dbReference type="Proteomes" id="UP000252355">
    <property type="component" value="Unassembled WGS sequence"/>
</dbReference>
<accession>A0A367ZSW1</accession>
<protein>
    <submittedName>
        <fullName evidence="4">3-oxoacyl-[acyl-carrier protein] reductase</fullName>
    </submittedName>
</protein>
<keyword evidence="2" id="KW-0560">Oxidoreductase</keyword>
<evidence type="ECO:0000256" key="2">
    <source>
        <dbReference type="ARBA" id="ARBA00023002"/>
    </source>
</evidence>
<dbReference type="SUPFAM" id="SSF51735">
    <property type="entry name" value="NAD(P)-binding Rossmann-fold domains"/>
    <property type="match status" value="1"/>
</dbReference>
<evidence type="ECO:0000259" key="3">
    <source>
        <dbReference type="SMART" id="SM00822"/>
    </source>
</evidence>
<organism evidence="4 5">
    <name type="scientific">Candidatus Ozemobacter sibiricus</name>
    <dbReference type="NCBI Taxonomy" id="2268124"/>
    <lineage>
        <taxon>Bacteria</taxon>
        <taxon>Candidatus Ozemobacteria</taxon>
        <taxon>Candidatus Ozemobacterales</taxon>
        <taxon>Candidatus Ozemobacteraceae</taxon>
        <taxon>Candidatus Ozemobacter</taxon>
    </lineage>
</organism>
<dbReference type="NCBIfam" id="NF009466">
    <property type="entry name" value="PRK12826.1-2"/>
    <property type="match status" value="1"/>
</dbReference>
<dbReference type="EMBL" id="QOQW01000003">
    <property type="protein sequence ID" value="RCK81126.1"/>
    <property type="molecule type" value="Genomic_DNA"/>
</dbReference>
<dbReference type="InterPro" id="IPR057326">
    <property type="entry name" value="KR_dom"/>
</dbReference>
<dbReference type="InterPro" id="IPR036291">
    <property type="entry name" value="NAD(P)-bd_dom_sf"/>
</dbReference>
<reference evidence="4 5" key="1">
    <citation type="submission" date="2018-05" db="EMBL/GenBank/DDBJ databases">
        <title>A metagenomic window into the 2 km-deep terrestrial subsurface aquifer revealed taxonomically and functionally diverse microbial community comprising novel uncultured bacterial lineages.</title>
        <authorList>
            <person name="Kadnikov V.V."/>
            <person name="Mardanov A.V."/>
            <person name="Beletsky A.V."/>
            <person name="Banks D."/>
            <person name="Pimenov N.V."/>
            <person name="Frank Y.A."/>
            <person name="Karnachuk O.V."/>
            <person name="Ravin N.V."/>
        </authorList>
    </citation>
    <scope>NUCLEOTIDE SEQUENCE [LARGE SCALE GENOMIC DNA]</scope>
    <source>
        <strain evidence="4">BY5</strain>
    </source>
</reference>
<proteinExistence type="inferred from homology"/>
<dbReference type="Gene3D" id="3.40.50.720">
    <property type="entry name" value="NAD(P)-binding Rossmann-like Domain"/>
    <property type="match status" value="1"/>
</dbReference>
<dbReference type="PRINTS" id="PR00080">
    <property type="entry name" value="SDRFAMILY"/>
</dbReference>
<comment type="caution">
    <text evidence="4">The sequence shown here is derived from an EMBL/GenBank/DDBJ whole genome shotgun (WGS) entry which is preliminary data.</text>
</comment>
<dbReference type="PANTHER" id="PTHR42879:SF2">
    <property type="entry name" value="3-OXOACYL-[ACYL-CARRIER-PROTEIN] REDUCTASE FABG"/>
    <property type="match status" value="1"/>
</dbReference>